<accession>A0A8S5TNP8</accession>
<dbReference type="InterPro" id="IPR019096">
    <property type="entry name" value="YopX_protein"/>
</dbReference>
<name>A0A8S5TNP8_9CAUD</name>
<proteinExistence type="predicted"/>
<evidence type="ECO:0000259" key="1">
    <source>
        <dbReference type="Pfam" id="PF09643"/>
    </source>
</evidence>
<dbReference type="NCBIfam" id="TIGR01671">
    <property type="entry name" value="phage_TIGR01671"/>
    <property type="match status" value="1"/>
</dbReference>
<organism evidence="2">
    <name type="scientific">Siphoviridae sp. ct7dP4</name>
    <dbReference type="NCBI Taxonomy" id="2827787"/>
    <lineage>
        <taxon>Viruses</taxon>
        <taxon>Duplodnaviria</taxon>
        <taxon>Heunggongvirae</taxon>
        <taxon>Uroviricota</taxon>
        <taxon>Caudoviricetes</taxon>
    </lineage>
</organism>
<dbReference type="InterPro" id="IPR010024">
    <property type="entry name" value="CHP16711"/>
</dbReference>
<protein>
    <submittedName>
        <fullName evidence="2">YopX protein</fullName>
    </submittedName>
</protein>
<dbReference type="SUPFAM" id="SSF159006">
    <property type="entry name" value="YopX-like"/>
    <property type="match status" value="1"/>
</dbReference>
<dbReference type="Gene3D" id="2.30.30.290">
    <property type="entry name" value="YopX-like domains"/>
    <property type="match status" value="1"/>
</dbReference>
<dbReference type="InterPro" id="IPR023385">
    <property type="entry name" value="YopX-like_C"/>
</dbReference>
<dbReference type="Pfam" id="PF09643">
    <property type="entry name" value="YopX"/>
    <property type="match status" value="1"/>
</dbReference>
<evidence type="ECO:0000313" key="2">
    <source>
        <dbReference type="EMBL" id="DAF64757.1"/>
    </source>
</evidence>
<feature type="domain" description="YopX protein" evidence="1">
    <location>
        <begin position="4"/>
        <end position="121"/>
    </location>
</feature>
<sequence>MIPKFRAYDKTDKKVYLVDEINFNRGEFESIGDGITLLRRADKVELMQSTGLEDANGNEIFEADVLRNNAQEYIFLVRYDYDNCRWFGEGITINTRIDITRDVLKYYSKIGNRWESPELLKEEKRYKVKIKASGQYIMRDPDEDAIYFYSSKAYSKLTKKKLEQAGFGWVFDCEGIELEEVKE</sequence>
<reference evidence="2" key="1">
    <citation type="journal article" date="2021" name="Proc. Natl. Acad. Sci. U.S.A.">
        <title>A Catalog of Tens of Thousands of Viruses from Human Metagenomes Reveals Hidden Associations with Chronic Diseases.</title>
        <authorList>
            <person name="Tisza M.J."/>
            <person name="Buck C.B."/>
        </authorList>
    </citation>
    <scope>NUCLEOTIDE SEQUENCE</scope>
    <source>
        <strain evidence="2">Ct7dP4</strain>
    </source>
</reference>
<dbReference type="EMBL" id="BK032866">
    <property type="protein sequence ID" value="DAF64757.1"/>
    <property type="molecule type" value="Genomic_DNA"/>
</dbReference>